<reference evidence="7 8" key="1">
    <citation type="submission" date="2018-06" db="EMBL/GenBank/DDBJ databases">
        <title>Sphaerisporangium craniellae sp. nov., isolated from a marine sponge in the South China Sea.</title>
        <authorList>
            <person name="Li L."/>
        </authorList>
    </citation>
    <scope>NUCLEOTIDE SEQUENCE [LARGE SCALE GENOMIC DNA]</scope>
    <source>
        <strain evidence="7 8">LHW63015</strain>
    </source>
</reference>
<feature type="domain" description="ABC-2 type transporter transmembrane" evidence="6">
    <location>
        <begin position="19"/>
        <end position="361"/>
    </location>
</feature>
<feature type="transmembrane region" description="Helical" evidence="5">
    <location>
        <begin position="21"/>
        <end position="42"/>
    </location>
</feature>
<evidence type="ECO:0000256" key="1">
    <source>
        <dbReference type="ARBA" id="ARBA00004141"/>
    </source>
</evidence>
<dbReference type="GO" id="GO:0016020">
    <property type="term" value="C:membrane"/>
    <property type="evidence" value="ECO:0007669"/>
    <property type="project" value="UniProtKB-SubCell"/>
</dbReference>
<dbReference type="InterPro" id="IPR013525">
    <property type="entry name" value="ABC2_TM"/>
</dbReference>
<protein>
    <submittedName>
        <fullName evidence="7">ABC transporter permease</fullName>
    </submittedName>
</protein>
<dbReference type="OrthoDB" id="3268959at2"/>
<feature type="transmembrane region" description="Helical" evidence="5">
    <location>
        <begin position="167"/>
        <end position="191"/>
    </location>
</feature>
<sequence length="384" mass="39628">MNDILLVARREIAVRARTKGFLISLAVSAVLVAALAFVPKLFAGNDSYEVGLVGSGSLRAAATAAATAQGVDLTFTPLPDEAAARTALLAGDIDAAVVDDRALLADGTVDSRLGVILQAGHAGVKTQEQLRAAGLDPAKVTEAMRVAPLTERSVSPLRGDSSVRTGFAMLIVFVLFFLLMSSVTAVAMGVVEEKGSRIVELILTSIRPWQLLAGKILGLGVLGLVNLGVIIVAGLSTGIATGLTADLPDGVAGIVAAAVVWFLLGYAFFAVLAAGFGSLVSRQEEVSGVLTPLTTLLMAVYLVAFYAVTDPTGPLARVLSLVPPFSSMVMPVRMAGTEVQLWELAVAAVAMLAAVAAVLAAGARIYGRAVLRTGARLRITEVLR</sequence>
<evidence type="ECO:0000256" key="3">
    <source>
        <dbReference type="ARBA" id="ARBA00022989"/>
    </source>
</evidence>
<evidence type="ECO:0000313" key="8">
    <source>
        <dbReference type="Proteomes" id="UP000253303"/>
    </source>
</evidence>
<evidence type="ECO:0000256" key="5">
    <source>
        <dbReference type="SAM" id="Phobius"/>
    </source>
</evidence>
<evidence type="ECO:0000259" key="6">
    <source>
        <dbReference type="Pfam" id="PF12698"/>
    </source>
</evidence>
<dbReference type="Proteomes" id="UP000253303">
    <property type="component" value="Unassembled WGS sequence"/>
</dbReference>
<dbReference type="RefSeq" id="WP_113986696.1">
    <property type="nucleotide sequence ID" value="NZ_QMEY01000043.1"/>
</dbReference>
<comment type="caution">
    <text evidence="7">The sequence shown here is derived from an EMBL/GenBank/DDBJ whole genome shotgun (WGS) entry which is preliminary data.</text>
</comment>
<accession>A0A366LJ35</accession>
<dbReference type="AlphaFoldDB" id="A0A366LJ35"/>
<keyword evidence="2 5" id="KW-0812">Transmembrane</keyword>
<dbReference type="PANTHER" id="PTHR43471:SF3">
    <property type="entry name" value="ABC TRANSPORTER PERMEASE PROTEIN NATB"/>
    <property type="match status" value="1"/>
</dbReference>
<feature type="transmembrane region" description="Helical" evidence="5">
    <location>
        <begin position="288"/>
        <end position="308"/>
    </location>
</feature>
<feature type="transmembrane region" description="Helical" evidence="5">
    <location>
        <begin position="344"/>
        <end position="366"/>
    </location>
</feature>
<comment type="subcellular location">
    <subcellularLocation>
        <location evidence="1">Membrane</location>
        <topology evidence="1">Multi-pass membrane protein</topology>
    </subcellularLocation>
</comment>
<evidence type="ECO:0000313" key="7">
    <source>
        <dbReference type="EMBL" id="RBQ13881.1"/>
    </source>
</evidence>
<feature type="transmembrane region" description="Helical" evidence="5">
    <location>
        <begin position="212"/>
        <end position="239"/>
    </location>
</feature>
<keyword evidence="3 5" id="KW-1133">Transmembrane helix</keyword>
<feature type="transmembrane region" description="Helical" evidence="5">
    <location>
        <begin position="251"/>
        <end position="276"/>
    </location>
</feature>
<dbReference type="Pfam" id="PF12698">
    <property type="entry name" value="ABC2_membrane_3"/>
    <property type="match status" value="1"/>
</dbReference>
<evidence type="ECO:0000256" key="4">
    <source>
        <dbReference type="ARBA" id="ARBA00023136"/>
    </source>
</evidence>
<proteinExistence type="predicted"/>
<evidence type="ECO:0000256" key="2">
    <source>
        <dbReference type="ARBA" id="ARBA00022692"/>
    </source>
</evidence>
<keyword evidence="4 5" id="KW-0472">Membrane</keyword>
<name>A0A366LJ35_9ACTN</name>
<organism evidence="7 8">
    <name type="scientific">Spongiactinospora rosea</name>
    <dbReference type="NCBI Taxonomy" id="2248750"/>
    <lineage>
        <taxon>Bacteria</taxon>
        <taxon>Bacillati</taxon>
        <taxon>Actinomycetota</taxon>
        <taxon>Actinomycetes</taxon>
        <taxon>Streptosporangiales</taxon>
        <taxon>Streptosporangiaceae</taxon>
        <taxon>Spongiactinospora</taxon>
    </lineage>
</organism>
<gene>
    <name evidence="7" type="ORF">DP939_43480</name>
</gene>
<dbReference type="PANTHER" id="PTHR43471">
    <property type="entry name" value="ABC TRANSPORTER PERMEASE"/>
    <property type="match status" value="1"/>
</dbReference>
<dbReference type="GO" id="GO:0140359">
    <property type="term" value="F:ABC-type transporter activity"/>
    <property type="evidence" value="ECO:0007669"/>
    <property type="project" value="InterPro"/>
</dbReference>
<keyword evidence="8" id="KW-1185">Reference proteome</keyword>
<dbReference type="EMBL" id="QMEY01000043">
    <property type="protein sequence ID" value="RBQ13881.1"/>
    <property type="molecule type" value="Genomic_DNA"/>
</dbReference>